<feature type="chain" id="PRO_5044579257" evidence="2">
    <location>
        <begin position="18"/>
        <end position="206"/>
    </location>
</feature>
<protein>
    <submittedName>
        <fullName evidence="5">Uncharacterized protein LOC112688114</fullName>
    </submittedName>
</protein>
<evidence type="ECO:0000313" key="5">
    <source>
        <dbReference type="RefSeq" id="XP_025416934.1"/>
    </source>
</evidence>
<evidence type="ECO:0000313" key="3">
    <source>
        <dbReference type="EMBL" id="MBY80945.1"/>
    </source>
</evidence>
<dbReference type="RefSeq" id="XP_025416934.1">
    <property type="nucleotide sequence ID" value="XM_025561149.1"/>
</dbReference>
<feature type="compositionally biased region" description="Polar residues" evidence="1">
    <location>
        <begin position="162"/>
        <end position="173"/>
    </location>
</feature>
<keyword evidence="2" id="KW-0732">Signal</keyword>
<dbReference type="EMBL" id="GGMS01011742">
    <property type="protein sequence ID" value="MBY80945.1"/>
    <property type="molecule type" value="Transcribed_RNA"/>
</dbReference>
<reference evidence="3" key="1">
    <citation type="submission" date="2018-04" db="EMBL/GenBank/DDBJ databases">
        <title>Transcriptome assembly of Sipha flava.</title>
        <authorList>
            <person name="Scully E.D."/>
            <person name="Geib S.M."/>
            <person name="Palmer N.A."/>
            <person name="Koch K."/>
            <person name="Bradshaw J."/>
            <person name="Heng-Moss T."/>
            <person name="Sarath G."/>
        </authorList>
    </citation>
    <scope>NUCLEOTIDE SEQUENCE</scope>
</reference>
<proteinExistence type="predicted"/>
<organism evidence="3">
    <name type="scientific">Sipha flava</name>
    <name type="common">yellow sugarcane aphid</name>
    <dbReference type="NCBI Taxonomy" id="143950"/>
    <lineage>
        <taxon>Eukaryota</taxon>
        <taxon>Metazoa</taxon>
        <taxon>Ecdysozoa</taxon>
        <taxon>Arthropoda</taxon>
        <taxon>Hexapoda</taxon>
        <taxon>Insecta</taxon>
        <taxon>Pterygota</taxon>
        <taxon>Neoptera</taxon>
        <taxon>Paraneoptera</taxon>
        <taxon>Hemiptera</taxon>
        <taxon>Sternorrhyncha</taxon>
        <taxon>Aphidomorpha</taxon>
        <taxon>Aphidoidea</taxon>
        <taxon>Aphididae</taxon>
        <taxon>Sipha</taxon>
    </lineage>
</organism>
<dbReference type="Proteomes" id="UP000694846">
    <property type="component" value="Unplaced"/>
</dbReference>
<keyword evidence="4" id="KW-1185">Reference proteome</keyword>
<gene>
    <name evidence="5" type="primary">LOC112688114</name>
    <name evidence="3" type="ORF">g.143669</name>
</gene>
<dbReference type="GeneID" id="112688114"/>
<accession>A0A2S2QT83</accession>
<evidence type="ECO:0000313" key="4">
    <source>
        <dbReference type="Proteomes" id="UP000694846"/>
    </source>
</evidence>
<evidence type="ECO:0000256" key="1">
    <source>
        <dbReference type="SAM" id="MobiDB-lite"/>
    </source>
</evidence>
<dbReference type="AlphaFoldDB" id="A0A2S2QT83"/>
<reference evidence="5" key="2">
    <citation type="submission" date="2025-04" db="UniProtKB">
        <authorList>
            <consortium name="RefSeq"/>
        </authorList>
    </citation>
    <scope>IDENTIFICATION</scope>
    <source>
        <tissue evidence="5">Whole body</tissue>
    </source>
</reference>
<name>A0A2S2QT83_9HEMI</name>
<feature type="compositionally biased region" description="Low complexity" evidence="1">
    <location>
        <begin position="177"/>
        <end position="190"/>
    </location>
</feature>
<feature type="region of interest" description="Disordered" evidence="1">
    <location>
        <begin position="162"/>
        <end position="206"/>
    </location>
</feature>
<evidence type="ECO:0000256" key="2">
    <source>
        <dbReference type="SAM" id="SignalP"/>
    </source>
</evidence>
<feature type="signal peptide" evidence="2">
    <location>
        <begin position="1"/>
        <end position="17"/>
    </location>
</feature>
<sequence length="206" mass="21441">MKIIFVISTTIISVVLGLDLTKSTVTDGKLFRRNIFQDASKTAPGVDCANIVGSNKAVDSAAAVNSAATNSASKTTNGAKNTAGMMKPNEIQQGGVSTATGIASTATGCASIMKRDTYSQPSLNKQCKLNKEQSISSSDASLDEVEIKNGKETEKVIDKSLNSAAEVQCSSNDEINKSVNKNSESSSSSSDCGCEKIGESVNNNIQ</sequence>